<dbReference type="RefSeq" id="WP_136967289.1">
    <property type="nucleotide sequence ID" value="NZ_JARZHI010000003.1"/>
</dbReference>
<evidence type="ECO:0008006" key="4">
    <source>
        <dbReference type="Google" id="ProtNLM"/>
    </source>
</evidence>
<evidence type="ECO:0000313" key="3">
    <source>
        <dbReference type="Proteomes" id="UP001160301"/>
    </source>
</evidence>
<sequence length="117" mass="12563">MKHHINHKFIAVFGFAALCAFARGASAEEQGGVEEVGAEAVGELSVSQEENTDEGASALAAAVGKCRVRCCDNWVSDLIETDGKNVCKQLALSLCQNRGGRLRARFNGPIIRAWVCR</sequence>
<feature type="chain" id="PRO_5047098821" description="Secreted protein" evidence="1">
    <location>
        <begin position="28"/>
        <end position="117"/>
    </location>
</feature>
<protein>
    <recommendedName>
        <fullName evidence="4">Secreted protein</fullName>
    </recommendedName>
</protein>
<gene>
    <name evidence="2" type="ORF">QHF89_04810</name>
</gene>
<dbReference type="Proteomes" id="UP001160301">
    <property type="component" value="Unassembled WGS sequence"/>
</dbReference>
<dbReference type="EMBL" id="JARZHI010000003">
    <property type="protein sequence ID" value="MDI1428798.1"/>
    <property type="molecule type" value="Genomic_DNA"/>
</dbReference>
<keyword evidence="1" id="KW-0732">Signal</keyword>
<keyword evidence="3" id="KW-1185">Reference proteome</keyword>
<evidence type="ECO:0000313" key="2">
    <source>
        <dbReference type="EMBL" id="MDI1428798.1"/>
    </source>
</evidence>
<name>A0ABT6NKG3_9BACT</name>
<proteinExistence type="predicted"/>
<reference evidence="2 3" key="1">
    <citation type="submission" date="2023-04" db="EMBL/GenBank/DDBJ databases">
        <title>The genome sequence of Polyangium sorediatum DSM14670.</title>
        <authorList>
            <person name="Zhang X."/>
        </authorList>
    </citation>
    <scope>NUCLEOTIDE SEQUENCE [LARGE SCALE GENOMIC DNA]</scope>
    <source>
        <strain evidence="2 3">DSM 14670</strain>
    </source>
</reference>
<accession>A0ABT6NKG3</accession>
<comment type="caution">
    <text evidence="2">The sequence shown here is derived from an EMBL/GenBank/DDBJ whole genome shotgun (WGS) entry which is preliminary data.</text>
</comment>
<evidence type="ECO:0000256" key="1">
    <source>
        <dbReference type="SAM" id="SignalP"/>
    </source>
</evidence>
<feature type="signal peptide" evidence="1">
    <location>
        <begin position="1"/>
        <end position="27"/>
    </location>
</feature>
<organism evidence="2 3">
    <name type="scientific">Polyangium sorediatum</name>
    <dbReference type="NCBI Taxonomy" id="889274"/>
    <lineage>
        <taxon>Bacteria</taxon>
        <taxon>Pseudomonadati</taxon>
        <taxon>Myxococcota</taxon>
        <taxon>Polyangia</taxon>
        <taxon>Polyangiales</taxon>
        <taxon>Polyangiaceae</taxon>
        <taxon>Polyangium</taxon>
    </lineage>
</organism>